<dbReference type="InterPro" id="IPR052774">
    <property type="entry name" value="Celegans_DevNeuronal_Protein"/>
</dbReference>
<keyword evidence="1" id="KW-0812">Transmembrane</keyword>
<feature type="domain" description="Apple" evidence="2">
    <location>
        <begin position="71"/>
        <end position="158"/>
    </location>
</feature>
<dbReference type="PANTHER" id="PTHR47327">
    <property type="entry name" value="FI18240P1-RELATED"/>
    <property type="match status" value="1"/>
</dbReference>
<keyword evidence="1" id="KW-0472">Membrane</keyword>
<dbReference type="SUPFAM" id="SSF57414">
    <property type="entry name" value="Hairpin loop containing domain-like"/>
    <property type="match status" value="2"/>
</dbReference>
<dbReference type="AlphaFoldDB" id="A0A0K2UU23"/>
<evidence type="ECO:0000313" key="4">
    <source>
        <dbReference type="EMBL" id="CDW41216.1"/>
    </source>
</evidence>
<feature type="transmembrane region" description="Helical" evidence="1">
    <location>
        <begin position="42"/>
        <end position="61"/>
    </location>
</feature>
<dbReference type="PROSITE" id="PS51034">
    <property type="entry name" value="ZP_2"/>
    <property type="match status" value="1"/>
</dbReference>
<sequence length="688" mass="77714">SMQNRDAQQQKELSKKLITRDRDMLWWVDQLRATKRKKTESPFLFFSIALFLDVLIFVRGGEILDDLESDCFGRANQDSTFEIHTGVLLTAPSSLLETLPGIASLSQCISACESTRSCRALNYETELCVLFSTSATYEPDALSQSQFPVFTIYAQKICVRSSRSFCASSPTPWVFDIVMNHKLMGPEKLHRITLTREECMGLCISSSKFICRSVNFDVSSGSCSLLDVDRRSGVLKQNNGFEYIESKCISEPQLSLCKFKSIEDRMLKTMDSVHYKVKSLNDCKSLCIQKRCLSYDYKESGPEVCRLSYQSSLTLSHISSPYIDILGATTYELGACYNISVDCRDSYMIAKVRTNQMFKGKIYGMKRPNSCGLHIENQFNFSLQMEYNDIGCDVKEVQPGHFVSDVVLQHHSTIVTNSDISLKVRCNYDLLNRTVNNQDTFNVDGELGETAEAEQTIIHSPNVSMRITDRQRRDVTAAKVGDHLALTFRIETNEMKNHYEIFVRELVAIDGLDSSEIILIDELGCPMDVSIMSHVKQVNGSAQTLQADFDAFKFPTSDTVQFRALVTPCIPRCDPIVCNLGYPMYSYGKRRRRRETVEGSTPENEVLVGGKIIISDRFESNEEKSEESTQLLGGQPYRCLDAFGATIGGGAFLFTQMIFVAGILYFHVKRKGYSSRRDDGFANHPIRR</sequence>
<organism evidence="4">
    <name type="scientific">Lepeophtheirus salmonis</name>
    <name type="common">Salmon louse</name>
    <name type="synonym">Caligus salmonis</name>
    <dbReference type="NCBI Taxonomy" id="72036"/>
    <lineage>
        <taxon>Eukaryota</taxon>
        <taxon>Metazoa</taxon>
        <taxon>Ecdysozoa</taxon>
        <taxon>Arthropoda</taxon>
        <taxon>Crustacea</taxon>
        <taxon>Multicrustacea</taxon>
        <taxon>Hexanauplia</taxon>
        <taxon>Copepoda</taxon>
        <taxon>Siphonostomatoida</taxon>
        <taxon>Caligidae</taxon>
        <taxon>Lepeophtheirus</taxon>
    </lineage>
</organism>
<feature type="domain" description="Apple" evidence="2">
    <location>
        <begin position="257"/>
        <end position="336"/>
    </location>
</feature>
<dbReference type="SMART" id="SM00473">
    <property type="entry name" value="PAN_AP"/>
    <property type="match status" value="3"/>
</dbReference>
<evidence type="ECO:0000256" key="1">
    <source>
        <dbReference type="SAM" id="Phobius"/>
    </source>
</evidence>
<name>A0A0K2UU23_LEPSM</name>
<dbReference type="PANTHER" id="PTHR47327:SF2">
    <property type="entry name" value="FI18240P1-RELATED"/>
    <property type="match status" value="1"/>
</dbReference>
<feature type="domain" description="Apple" evidence="2">
    <location>
        <begin position="166"/>
        <end position="248"/>
    </location>
</feature>
<dbReference type="InterPro" id="IPR001507">
    <property type="entry name" value="ZP_dom"/>
</dbReference>
<dbReference type="PROSITE" id="PS50948">
    <property type="entry name" value="PAN"/>
    <property type="match status" value="3"/>
</dbReference>
<dbReference type="OrthoDB" id="5867217at2759"/>
<evidence type="ECO:0000259" key="2">
    <source>
        <dbReference type="PROSITE" id="PS50948"/>
    </source>
</evidence>
<evidence type="ECO:0000259" key="3">
    <source>
        <dbReference type="PROSITE" id="PS51034"/>
    </source>
</evidence>
<feature type="domain" description="ZP" evidence="3">
    <location>
        <begin position="342"/>
        <end position="585"/>
    </location>
</feature>
<proteinExistence type="predicted"/>
<feature type="transmembrane region" description="Helical" evidence="1">
    <location>
        <begin position="642"/>
        <end position="668"/>
    </location>
</feature>
<feature type="non-terminal residue" evidence="4">
    <location>
        <position position="1"/>
    </location>
</feature>
<protein>
    <submittedName>
        <fullName evidence="4">Uncharacterized protein</fullName>
    </submittedName>
</protein>
<reference evidence="4" key="1">
    <citation type="submission" date="2014-05" db="EMBL/GenBank/DDBJ databases">
        <authorList>
            <person name="Chronopoulou M."/>
        </authorList>
    </citation>
    <scope>NUCLEOTIDE SEQUENCE</scope>
    <source>
        <tissue evidence="4">Whole organism</tissue>
    </source>
</reference>
<dbReference type="Gene3D" id="3.50.4.10">
    <property type="entry name" value="Hepatocyte Growth Factor"/>
    <property type="match status" value="2"/>
</dbReference>
<keyword evidence="1" id="KW-1133">Transmembrane helix</keyword>
<dbReference type="InterPro" id="IPR003609">
    <property type="entry name" value="Pan_app"/>
</dbReference>
<dbReference type="GO" id="GO:0009653">
    <property type="term" value="P:anatomical structure morphogenesis"/>
    <property type="evidence" value="ECO:0007669"/>
    <property type="project" value="TreeGrafter"/>
</dbReference>
<accession>A0A0K2UU23</accession>
<dbReference type="Pfam" id="PF00024">
    <property type="entry name" value="PAN_1"/>
    <property type="match status" value="3"/>
</dbReference>
<dbReference type="SMART" id="SM00241">
    <property type="entry name" value="ZP"/>
    <property type="match status" value="1"/>
</dbReference>
<dbReference type="CDD" id="cd01099">
    <property type="entry name" value="PAN_AP_HGF"/>
    <property type="match status" value="1"/>
</dbReference>
<dbReference type="EMBL" id="HACA01023855">
    <property type="protein sequence ID" value="CDW41216.1"/>
    <property type="molecule type" value="Transcribed_RNA"/>
</dbReference>